<evidence type="ECO:0008006" key="3">
    <source>
        <dbReference type="Google" id="ProtNLM"/>
    </source>
</evidence>
<evidence type="ECO:0000313" key="1">
    <source>
        <dbReference type="EMBL" id="UMM27509.1"/>
    </source>
</evidence>
<dbReference type="EMBL" id="CP092623">
    <property type="protein sequence ID" value="UMM27509.1"/>
    <property type="molecule type" value="Genomic_DNA"/>
</dbReference>
<evidence type="ECO:0000313" key="2">
    <source>
        <dbReference type="Proteomes" id="UP000829354"/>
    </source>
</evidence>
<sequence length="247" mass="28371">MDFCGRPIEPSTSRSPTPDYRFRVYLPPGKSYDMTQWTKNDVFRWMTIFMPVTQHTETYIALKELYLDGDVLCVIINDSVSHMTLGISEGDLELIVGHGKLVLKGPPPEVRLPPPPSLKHLLEISTPKNLSIQKMNNASSSTMSPPPLRATPTVFLPPGRTFNMREWDQLDVELWMTTFISVNDCPDFFIWLEKNKIDGEALLAMQYVPKRVKRDSGISQSLLRKILDRVEIVFLEYRKIKIEETTQ</sequence>
<proteinExistence type="predicted"/>
<organism evidence="1 2">
    <name type="scientific">Caenorhabditis briggsae</name>
    <dbReference type="NCBI Taxonomy" id="6238"/>
    <lineage>
        <taxon>Eukaryota</taxon>
        <taxon>Metazoa</taxon>
        <taxon>Ecdysozoa</taxon>
        <taxon>Nematoda</taxon>
        <taxon>Chromadorea</taxon>
        <taxon>Rhabditida</taxon>
        <taxon>Rhabditina</taxon>
        <taxon>Rhabditomorpha</taxon>
        <taxon>Rhabditoidea</taxon>
        <taxon>Rhabditidae</taxon>
        <taxon>Peloderinae</taxon>
        <taxon>Caenorhabditis</taxon>
    </lineage>
</organism>
<keyword evidence="2" id="KW-1185">Reference proteome</keyword>
<dbReference type="SUPFAM" id="SSF47769">
    <property type="entry name" value="SAM/Pointed domain"/>
    <property type="match status" value="2"/>
</dbReference>
<reference evidence="1 2" key="1">
    <citation type="submission" date="2022-04" db="EMBL/GenBank/DDBJ databases">
        <title>Chromosome-level reference genomes for two strains of Caenorhabditis briggsae: an improved platform for comparative genomics.</title>
        <authorList>
            <person name="Stevens L."/>
            <person name="Andersen E."/>
        </authorList>
    </citation>
    <scope>NUCLEOTIDE SEQUENCE [LARGE SCALE GENOMIC DNA]</scope>
    <source>
        <strain evidence="1">VX34</strain>
        <tissue evidence="1">Whole-organism</tissue>
    </source>
</reference>
<dbReference type="InterPro" id="IPR013761">
    <property type="entry name" value="SAM/pointed_sf"/>
</dbReference>
<dbReference type="AlphaFoldDB" id="A0AAE9EVK3"/>
<gene>
    <name evidence="1" type="ORF">L5515_010775</name>
</gene>
<accession>A0AAE9EVK3</accession>
<name>A0AAE9EVK3_CAEBR</name>
<dbReference type="Proteomes" id="UP000829354">
    <property type="component" value="Chromosome IV"/>
</dbReference>
<protein>
    <recommendedName>
        <fullName evidence="3">SAM domain-containing protein</fullName>
    </recommendedName>
</protein>